<dbReference type="Proteomes" id="UP000008066">
    <property type="component" value="Unassembled WGS sequence"/>
</dbReference>
<feature type="compositionally biased region" description="Basic and acidic residues" evidence="1">
    <location>
        <begin position="414"/>
        <end position="429"/>
    </location>
</feature>
<dbReference type="PROSITE" id="PS51840">
    <property type="entry name" value="C2_NT"/>
    <property type="match status" value="1"/>
</dbReference>
<dbReference type="GeneID" id="18254844"/>
<dbReference type="eggNOG" id="ENOG502R9IN">
    <property type="taxonomic scope" value="Eukaryota"/>
</dbReference>
<feature type="region of interest" description="Disordered" evidence="1">
    <location>
        <begin position="414"/>
        <end position="455"/>
    </location>
</feature>
<dbReference type="Pfam" id="PF10358">
    <property type="entry name" value="NT-C2"/>
    <property type="match status" value="1"/>
</dbReference>
<dbReference type="HOGENOM" id="CLU_023134_1_0_1"/>
<evidence type="ECO:0000313" key="4">
    <source>
        <dbReference type="Proteomes" id="UP000008066"/>
    </source>
</evidence>
<organism evidence="4">
    <name type="scientific">Chaetomium thermophilum (strain DSM 1495 / CBS 144.50 / IMI 039719)</name>
    <name type="common">Thermochaetoides thermophila</name>
    <dbReference type="NCBI Taxonomy" id="759272"/>
    <lineage>
        <taxon>Eukaryota</taxon>
        <taxon>Fungi</taxon>
        <taxon>Dikarya</taxon>
        <taxon>Ascomycota</taxon>
        <taxon>Pezizomycotina</taxon>
        <taxon>Sordariomycetes</taxon>
        <taxon>Sordariomycetidae</taxon>
        <taxon>Sordariales</taxon>
        <taxon>Chaetomiaceae</taxon>
        <taxon>Thermochaetoides</taxon>
    </lineage>
</organism>
<feature type="domain" description="C2 NT-type" evidence="2">
    <location>
        <begin position="11"/>
        <end position="168"/>
    </location>
</feature>
<evidence type="ECO:0000259" key="2">
    <source>
        <dbReference type="PROSITE" id="PS51840"/>
    </source>
</evidence>
<sequence>MTSLSTDALSQPARVHPMPKFEVHLKIADLNNVPLVSGVSMVKWHLPGSIHGEHRGRTDKCPIVNHRVEYGYAKIFPVRIAIDRNNSLCECPIEFEVHQEFSATGVAGAGSRDEKITLGIVRLNLSEYVEESEAILRDTATAAAIKEALTSSGRTEKPGHHRRRSSVSESTIPTIGSDPSPRSSRDDDSPPSLPATDVQDGVVRRYLMQDSKINSTLKISILMVQVDGDKNFVAPPPKSAPVFGGIAGFVASDAFEPVDVNTVTPGHAPSSFSGKYRDLSEAQDVYRRALAASWASQPGELPADQCIEDIFAGGEGFPPPPNPKTHGRGHSRHHLSIAGHLHGQDRPRKSRARRNRPPSRREDSGSASDDEDNGTDVMGTVRARDFVNLRRHMSSHSLASERSTTTVATVLARDHNSGPDRESSHERPRGGLGAGFSASSSSLHQREPFPPFPSFFQHRREESKITYGGGLRSRTGSLASLANTVGSDKGYDSRGRDGFKRAREVDEFEIREDLIAWTVPGAMAHLRFIGHILTEPHQYFNA</sequence>
<feature type="region of interest" description="Disordered" evidence="1">
    <location>
        <begin position="148"/>
        <end position="200"/>
    </location>
</feature>
<name>G0RZY4_CHATD</name>
<dbReference type="InterPro" id="IPR019448">
    <property type="entry name" value="NT-C2"/>
</dbReference>
<evidence type="ECO:0000313" key="3">
    <source>
        <dbReference type="EMBL" id="EGS23145.1"/>
    </source>
</evidence>
<dbReference type="AlphaFoldDB" id="G0RZY4"/>
<dbReference type="RefSeq" id="XP_006691336.1">
    <property type="nucleotide sequence ID" value="XM_006691273.1"/>
</dbReference>
<gene>
    <name evidence="3" type="ORF">CTHT_0008060</name>
</gene>
<evidence type="ECO:0000256" key="1">
    <source>
        <dbReference type="SAM" id="MobiDB-lite"/>
    </source>
</evidence>
<dbReference type="KEGG" id="cthr:CTHT_0008060"/>
<dbReference type="PANTHER" id="PTHR21456">
    <property type="entry name" value="FAMILY WITH SEQUENCE SIMILARITY 102"/>
    <property type="match status" value="1"/>
</dbReference>
<keyword evidence="4" id="KW-1185">Reference proteome</keyword>
<reference evidence="3 4" key="1">
    <citation type="journal article" date="2011" name="Cell">
        <title>Insight into structure and assembly of the nuclear pore complex by utilizing the genome of a eukaryotic thermophile.</title>
        <authorList>
            <person name="Amlacher S."/>
            <person name="Sarges P."/>
            <person name="Flemming D."/>
            <person name="van Noort V."/>
            <person name="Kunze R."/>
            <person name="Devos D.P."/>
            <person name="Arumugam M."/>
            <person name="Bork P."/>
            <person name="Hurt E."/>
        </authorList>
    </citation>
    <scope>NUCLEOTIDE SEQUENCE [LARGE SCALE GENOMIC DNA]</scope>
    <source>
        <strain evidence="4">DSM 1495 / CBS 144.50 / IMI 039719</strain>
    </source>
</reference>
<proteinExistence type="predicted"/>
<feature type="region of interest" description="Disordered" evidence="1">
    <location>
        <begin position="310"/>
        <end position="378"/>
    </location>
</feature>
<protein>
    <recommendedName>
        <fullName evidence="2">C2 NT-type domain-containing protein</fullName>
    </recommendedName>
</protein>
<dbReference type="OrthoDB" id="3365224at2759"/>
<dbReference type="EMBL" id="GL988037">
    <property type="protein sequence ID" value="EGS23145.1"/>
    <property type="molecule type" value="Genomic_DNA"/>
</dbReference>
<dbReference type="InterPro" id="IPR039931">
    <property type="entry name" value="EEIG1/2-like"/>
</dbReference>
<feature type="compositionally biased region" description="Basic residues" evidence="1">
    <location>
        <begin position="325"/>
        <end position="335"/>
    </location>
</feature>
<dbReference type="PANTHER" id="PTHR21456:SF1">
    <property type="entry name" value="C2 NT-TYPE DOMAIN-CONTAINING PROTEIN"/>
    <property type="match status" value="1"/>
</dbReference>
<dbReference type="OMA" id="WHLSHSM"/>
<accession>G0RZY4</accession>
<feature type="compositionally biased region" description="Basic residues" evidence="1">
    <location>
        <begin position="348"/>
        <end position="358"/>
    </location>
</feature>